<keyword evidence="1" id="KW-0805">Transcription regulation</keyword>
<evidence type="ECO:0000256" key="1">
    <source>
        <dbReference type="ARBA" id="ARBA00023015"/>
    </source>
</evidence>
<feature type="compositionally biased region" description="Low complexity" evidence="4">
    <location>
        <begin position="61"/>
        <end position="75"/>
    </location>
</feature>
<evidence type="ECO:0000256" key="2">
    <source>
        <dbReference type="ARBA" id="ARBA00023163"/>
    </source>
</evidence>
<evidence type="ECO:0000313" key="5">
    <source>
        <dbReference type="EMBL" id="KAI3852067.1"/>
    </source>
</evidence>
<comment type="caution">
    <text evidence="3">Lacks conserved residue(s) required for the propagation of feature annotation.</text>
</comment>
<evidence type="ECO:0000256" key="3">
    <source>
        <dbReference type="PROSITE-ProRule" id="PRU01191"/>
    </source>
</evidence>
<feature type="region of interest" description="Leucine repeat II (LRII)" evidence="3">
    <location>
        <begin position="361"/>
        <end position="393"/>
    </location>
</feature>
<reference evidence="5" key="1">
    <citation type="submission" date="2022-04" db="EMBL/GenBank/DDBJ databases">
        <title>A functionally conserved STORR gene fusion in Papaver species that diverged 16.8 million years ago.</title>
        <authorList>
            <person name="Catania T."/>
        </authorList>
    </citation>
    <scope>NUCLEOTIDE SEQUENCE</scope>
    <source>
        <strain evidence="5">S-188037</strain>
    </source>
</reference>
<dbReference type="EMBL" id="JAJJMB010015809">
    <property type="protein sequence ID" value="KAI3852067.1"/>
    <property type="molecule type" value="Genomic_DNA"/>
</dbReference>
<accession>A0AAD4S105</accession>
<dbReference type="PROSITE" id="PS50985">
    <property type="entry name" value="GRAS"/>
    <property type="match status" value="1"/>
</dbReference>
<comment type="similarity">
    <text evidence="3">Belongs to the GRAS family.</text>
</comment>
<feature type="compositionally biased region" description="Polar residues" evidence="4">
    <location>
        <begin position="43"/>
        <end position="55"/>
    </location>
</feature>
<feature type="region of interest" description="SAW" evidence="3">
    <location>
        <begin position="498"/>
        <end position="566"/>
    </location>
</feature>
<keyword evidence="2" id="KW-0804">Transcription</keyword>
<dbReference type="InterPro" id="IPR005202">
    <property type="entry name" value="TF_GRAS"/>
</dbReference>
<feature type="compositionally biased region" description="Low complexity" evidence="4">
    <location>
        <begin position="8"/>
        <end position="42"/>
    </location>
</feature>
<organism evidence="5 6">
    <name type="scientific">Papaver atlanticum</name>
    <dbReference type="NCBI Taxonomy" id="357466"/>
    <lineage>
        <taxon>Eukaryota</taxon>
        <taxon>Viridiplantae</taxon>
        <taxon>Streptophyta</taxon>
        <taxon>Embryophyta</taxon>
        <taxon>Tracheophyta</taxon>
        <taxon>Spermatophyta</taxon>
        <taxon>Magnoliopsida</taxon>
        <taxon>Ranunculales</taxon>
        <taxon>Papaveraceae</taxon>
        <taxon>Papaveroideae</taxon>
        <taxon>Papaver</taxon>
    </lineage>
</organism>
<feature type="compositionally biased region" description="Low complexity" evidence="4">
    <location>
        <begin position="151"/>
        <end position="163"/>
    </location>
</feature>
<sequence>MKSPFTAQNNQFFSSPSSPSSSKQLTTTTTTTTFTTNPLKNNHQNTNSSTITNSYEPVDLGRSPSPVGGSDSVPGFTTFSSVSDESPHHHLNWNENHHQQQQTPLLPSEDWDSMIWDLGNTFKVDDNKINILPQFGPFYEPNHHSSPPPQFTTSSSSDNPPPFNSSFPVVKTEIHPNHHQNHNNFHSGGVVVVDSIDNNNLEFDCSQLDQLIRAAQSVELNDLHLAQMILARLNQTLQNPFGKPLQRTAYYFKEALQNYLNLTCHVLSSPSDIVQKIRAYKIFSEISPIPLFANFTANQALLEASDGAMFIHIIDFDIGLGGQWASYMQAIVCKSKSRDFSLPSIRITAIVPEESSLEANLIRENLQQFARELGIRFQLEFVLYNSFELLLFGSIRFINGEMIAVNLSPSIFWLLSASDSITGFFRFLRRISPQIVVFVDNETCKDTENSSFRKNFVNGLKFYSALLESLDAANSSDVNLVRRIEKFLIWPKIQTTVTAGRNCISPWRELLSGAGMMPVALSEFTESQADWLVRRTNIRGFHVAKRQGSMLLCWHERELVSTSAWMC</sequence>
<evidence type="ECO:0000256" key="4">
    <source>
        <dbReference type="SAM" id="MobiDB-lite"/>
    </source>
</evidence>
<proteinExistence type="inferred from homology"/>
<protein>
    <submittedName>
        <fullName evidence="5">Uncharacterized protein</fullName>
    </submittedName>
</protein>
<feature type="short sequence motif" description="VHIID" evidence="3">
    <location>
        <begin position="311"/>
        <end position="315"/>
    </location>
</feature>
<dbReference type="Proteomes" id="UP001202328">
    <property type="component" value="Unassembled WGS sequence"/>
</dbReference>
<dbReference type="Pfam" id="PF03514">
    <property type="entry name" value="GRAS"/>
    <property type="match status" value="1"/>
</dbReference>
<keyword evidence="6" id="KW-1185">Reference proteome</keyword>
<gene>
    <name evidence="5" type="ORF">MKW98_020066</name>
</gene>
<evidence type="ECO:0000313" key="6">
    <source>
        <dbReference type="Proteomes" id="UP001202328"/>
    </source>
</evidence>
<comment type="caution">
    <text evidence="5">The sequence shown here is derived from an EMBL/GenBank/DDBJ whole genome shotgun (WGS) entry which is preliminary data.</text>
</comment>
<dbReference type="AlphaFoldDB" id="A0AAD4S105"/>
<dbReference type="PANTHER" id="PTHR31636">
    <property type="entry name" value="OSJNBA0084A10.13 PROTEIN-RELATED"/>
    <property type="match status" value="1"/>
</dbReference>
<name>A0AAD4S105_9MAGN</name>
<feature type="region of interest" description="Disordered" evidence="4">
    <location>
        <begin position="139"/>
        <end position="163"/>
    </location>
</feature>
<feature type="region of interest" description="Disordered" evidence="4">
    <location>
        <begin position="1"/>
        <end position="105"/>
    </location>
</feature>